<feature type="transmembrane region" description="Helical" evidence="7">
    <location>
        <begin position="17"/>
        <end position="41"/>
    </location>
</feature>
<evidence type="ECO:0000256" key="3">
    <source>
        <dbReference type="ARBA" id="ARBA00022475"/>
    </source>
</evidence>
<evidence type="ECO:0000256" key="1">
    <source>
        <dbReference type="ARBA" id="ARBA00004651"/>
    </source>
</evidence>
<evidence type="ECO:0000256" key="4">
    <source>
        <dbReference type="ARBA" id="ARBA00022692"/>
    </source>
</evidence>
<reference evidence="8 9" key="1">
    <citation type="journal article" date="2021" name="Int. J. Syst. Evol. Microbiol.">
        <title>Reticulibacter mediterranei gen. nov., sp. nov., within the new family Reticulibacteraceae fam. nov., and Ktedonospora formicarum gen. nov., sp. nov., Ktedonobacter robiniae sp. nov., Dictyobacter formicarum sp. nov. and Dictyobacter arantiisoli sp. nov., belonging to the class Ktedonobacteria.</title>
        <authorList>
            <person name="Yabe S."/>
            <person name="Zheng Y."/>
            <person name="Wang C.M."/>
            <person name="Sakai Y."/>
            <person name="Abe K."/>
            <person name="Yokota A."/>
            <person name="Donadio S."/>
            <person name="Cavaletti L."/>
            <person name="Monciardini P."/>
        </authorList>
    </citation>
    <scope>NUCLEOTIDE SEQUENCE [LARGE SCALE GENOMIC DNA]</scope>
    <source>
        <strain evidence="8 9">SOSP1-30</strain>
    </source>
</reference>
<dbReference type="InterPro" id="IPR010290">
    <property type="entry name" value="TM_effector"/>
</dbReference>
<evidence type="ECO:0000256" key="6">
    <source>
        <dbReference type="ARBA" id="ARBA00023136"/>
    </source>
</evidence>
<comment type="subcellular location">
    <subcellularLocation>
        <location evidence="1">Cell membrane</location>
        <topology evidence="1">Multi-pass membrane protein</topology>
    </subcellularLocation>
</comment>
<accession>A0ABQ3V6P8</accession>
<keyword evidence="9" id="KW-1185">Reference proteome</keyword>
<evidence type="ECO:0000256" key="7">
    <source>
        <dbReference type="SAM" id="Phobius"/>
    </source>
</evidence>
<evidence type="ECO:0000256" key="5">
    <source>
        <dbReference type="ARBA" id="ARBA00022989"/>
    </source>
</evidence>
<keyword evidence="2" id="KW-0813">Transport</keyword>
<comment type="caution">
    <text evidence="8">The sequence shown here is derived from an EMBL/GenBank/DDBJ whole genome shotgun (WGS) entry which is preliminary data.</text>
</comment>
<evidence type="ECO:0008006" key="10">
    <source>
        <dbReference type="Google" id="ProtNLM"/>
    </source>
</evidence>
<name>A0ABQ3V6P8_9CHLR</name>
<dbReference type="InterPro" id="IPR036259">
    <property type="entry name" value="MFS_trans_sf"/>
</dbReference>
<dbReference type="RefSeq" id="WP_201376722.1">
    <property type="nucleotide sequence ID" value="NZ_BNJG01000006.1"/>
</dbReference>
<dbReference type="Proteomes" id="UP000654345">
    <property type="component" value="Unassembled WGS sequence"/>
</dbReference>
<gene>
    <name evidence="8" type="ORF">KSB_91240</name>
</gene>
<organism evidence="8 9">
    <name type="scientific">Ktedonobacter robiniae</name>
    <dbReference type="NCBI Taxonomy" id="2778365"/>
    <lineage>
        <taxon>Bacteria</taxon>
        <taxon>Bacillati</taxon>
        <taxon>Chloroflexota</taxon>
        <taxon>Ktedonobacteria</taxon>
        <taxon>Ktedonobacterales</taxon>
        <taxon>Ktedonobacteraceae</taxon>
        <taxon>Ktedonobacter</taxon>
    </lineage>
</organism>
<evidence type="ECO:0000313" key="8">
    <source>
        <dbReference type="EMBL" id="GHO60649.1"/>
    </source>
</evidence>
<dbReference type="Gene3D" id="1.20.1250.20">
    <property type="entry name" value="MFS general substrate transporter like domains"/>
    <property type="match status" value="1"/>
</dbReference>
<keyword evidence="4 7" id="KW-0812">Transmembrane</keyword>
<protein>
    <recommendedName>
        <fullName evidence="10">MFS transporter</fullName>
    </recommendedName>
</protein>
<dbReference type="PANTHER" id="PTHR23513">
    <property type="entry name" value="INTEGRAL MEMBRANE EFFLUX PROTEIN-RELATED"/>
    <property type="match status" value="1"/>
</dbReference>
<keyword evidence="3" id="KW-1003">Cell membrane</keyword>
<dbReference type="PANTHER" id="PTHR23513:SF11">
    <property type="entry name" value="STAPHYLOFERRIN A TRANSPORTER"/>
    <property type="match status" value="1"/>
</dbReference>
<keyword evidence="5 7" id="KW-1133">Transmembrane helix</keyword>
<sequence length="100" mass="11440">MPIQLLLIALRHRNYRLFFFGQMISQVGTWMQTTVQAWLVLQLTHSALLLGVVSLLQYLPAMIFSFYGGVLADRVPKHRLLLVTQSISLVQSAAMWLLVR</sequence>
<evidence type="ECO:0000256" key="2">
    <source>
        <dbReference type="ARBA" id="ARBA00022448"/>
    </source>
</evidence>
<evidence type="ECO:0000313" key="9">
    <source>
        <dbReference type="Proteomes" id="UP000654345"/>
    </source>
</evidence>
<dbReference type="SUPFAM" id="SSF103473">
    <property type="entry name" value="MFS general substrate transporter"/>
    <property type="match status" value="1"/>
</dbReference>
<dbReference type="EMBL" id="BNJG01000006">
    <property type="protein sequence ID" value="GHO60649.1"/>
    <property type="molecule type" value="Genomic_DNA"/>
</dbReference>
<feature type="transmembrane region" description="Helical" evidence="7">
    <location>
        <begin position="47"/>
        <end position="68"/>
    </location>
</feature>
<proteinExistence type="predicted"/>
<keyword evidence="6 7" id="KW-0472">Membrane</keyword>
<dbReference type="Pfam" id="PF05977">
    <property type="entry name" value="MFS_3"/>
    <property type="match status" value="1"/>
</dbReference>